<keyword evidence="3" id="KW-1185">Reference proteome</keyword>
<feature type="compositionally biased region" description="Basic residues" evidence="1">
    <location>
        <begin position="134"/>
        <end position="143"/>
    </location>
</feature>
<feature type="region of interest" description="Disordered" evidence="1">
    <location>
        <begin position="1"/>
        <end position="143"/>
    </location>
</feature>
<organism evidence="2 3">
    <name type="scientific">Mya arenaria</name>
    <name type="common">Soft-shell clam</name>
    <dbReference type="NCBI Taxonomy" id="6604"/>
    <lineage>
        <taxon>Eukaryota</taxon>
        <taxon>Metazoa</taxon>
        <taxon>Spiralia</taxon>
        <taxon>Lophotrochozoa</taxon>
        <taxon>Mollusca</taxon>
        <taxon>Bivalvia</taxon>
        <taxon>Autobranchia</taxon>
        <taxon>Heteroconchia</taxon>
        <taxon>Euheterodonta</taxon>
        <taxon>Imparidentia</taxon>
        <taxon>Neoheterodontei</taxon>
        <taxon>Myida</taxon>
        <taxon>Myoidea</taxon>
        <taxon>Myidae</taxon>
        <taxon>Mya</taxon>
    </lineage>
</organism>
<sequence length="143" mass="15959">MTGGLTMKINLNSVKKAEEKAKKARQRKPAPMRPKKPKERKFGLKEEFKGGNLSDEGSQELLPARELSSRKAKDVKAKYVVDSDSDSDTLKPIRKPGEESASEHYDSDDDPAWTPAFDGDTKKTNTLDLSLEGKRKRSKGKPK</sequence>
<feature type="compositionally biased region" description="Basic and acidic residues" evidence="1">
    <location>
        <begin position="67"/>
        <end position="81"/>
    </location>
</feature>
<feature type="compositionally biased region" description="Basic residues" evidence="1">
    <location>
        <begin position="22"/>
        <end position="39"/>
    </location>
</feature>
<name>A0ABY7DVW2_MYAAR</name>
<dbReference type="EMBL" id="CP111015">
    <property type="protein sequence ID" value="WAR01848.1"/>
    <property type="molecule type" value="Genomic_DNA"/>
</dbReference>
<evidence type="ECO:0000313" key="2">
    <source>
        <dbReference type="EMBL" id="WAR01848.1"/>
    </source>
</evidence>
<evidence type="ECO:0000313" key="3">
    <source>
        <dbReference type="Proteomes" id="UP001164746"/>
    </source>
</evidence>
<feature type="non-terminal residue" evidence="2">
    <location>
        <position position="1"/>
    </location>
</feature>
<gene>
    <name evidence="2" type="ORF">MAR_008406</name>
</gene>
<evidence type="ECO:0000256" key="1">
    <source>
        <dbReference type="SAM" id="MobiDB-lite"/>
    </source>
</evidence>
<feature type="compositionally biased region" description="Basic and acidic residues" evidence="1">
    <location>
        <begin position="40"/>
        <end position="49"/>
    </location>
</feature>
<reference evidence="2" key="1">
    <citation type="submission" date="2022-11" db="EMBL/GenBank/DDBJ databases">
        <title>Centuries of genome instability and evolution in soft-shell clam transmissible cancer (bioRxiv).</title>
        <authorList>
            <person name="Hart S.F.M."/>
            <person name="Yonemitsu M.A."/>
            <person name="Giersch R.M."/>
            <person name="Beal B.F."/>
            <person name="Arriagada G."/>
            <person name="Davis B.W."/>
            <person name="Ostrander E.A."/>
            <person name="Goff S.P."/>
            <person name="Metzger M.J."/>
        </authorList>
    </citation>
    <scope>NUCLEOTIDE SEQUENCE</scope>
    <source>
        <strain evidence="2">MELC-2E11</strain>
        <tissue evidence="2">Siphon/mantle</tissue>
    </source>
</reference>
<dbReference type="Proteomes" id="UP001164746">
    <property type="component" value="Chromosome 4"/>
</dbReference>
<protein>
    <submittedName>
        <fullName evidence="2">Uncharacterized protein</fullName>
    </submittedName>
</protein>
<feature type="compositionally biased region" description="Basic and acidic residues" evidence="1">
    <location>
        <begin position="88"/>
        <end position="105"/>
    </location>
</feature>
<accession>A0ABY7DVW2</accession>
<proteinExistence type="predicted"/>